<keyword evidence="1" id="KW-0812">Transmembrane</keyword>
<reference evidence="3 5" key="2">
    <citation type="submission" date="2018-01" db="EMBL/GenBank/DDBJ databases">
        <title>Geographic spread and resistance mechanisms of dominant carbapenem-resistant Enterobacter cloacae complex clones ST171 and ST78.</title>
        <authorList>
            <person name="Gomez-Simmonds A."/>
            <person name="Annavajhala M.K."/>
            <person name="Wang Z."/>
            <person name="Macesic N."/>
            <person name="Hu Y."/>
            <person name="Giddins M.J."/>
            <person name="O'Malley A."/>
            <person name="Toussaint N.C."/>
            <person name="Whittier S."/>
            <person name="Torres V.J."/>
            <person name="Uhlemann A.-C."/>
        </authorList>
    </citation>
    <scope>NUCLEOTIDE SEQUENCE [LARGE SCALE GENOMIC DNA]</scope>
    <source>
        <strain evidence="3 5">78</strain>
    </source>
</reference>
<dbReference type="EMBL" id="NMVR01000004">
    <property type="protein sequence ID" value="PJG41043.1"/>
    <property type="molecule type" value="Genomic_DNA"/>
</dbReference>
<keyword evidence="1" id="KW-0472">Membrane</keyword>
<gene>
    <name evidence="3" type="ORF">C1O12_02650</name>
    <name evidence="2" type="ORF">CGZ54_03275</name>
</gene>
<dbReference type="AlphaFoldDB" id="A0A2J0R4X3"/>
<evidence type="ECO:0000313" key="5">
    <source>
        <dbReference type="Proteomes" id="UP000244004"/>
    </source>
</evidence>
<dbReference type="Proteomes" id="UP000244004">
    <property type="component" value="Unassembled WGS sequence"/>
</dbReference>
<evidence type="ECO:0000313" key="3">
    <source>
        <dbReference type="EMBL" id="PTX87350.1"/>
    </source>
</evidence>
<evidence type="ECO:0000256" key="1">
    <source>
        <dbReference type="SAM" id="Phobius"/>
    </source>
</evidence>
<keyword evidence="1" id="KW-1133">Transmembrane helix</keyword>
<evidence type="ECO:0000313" key="2">
    <source>
        <dbReference type="EMBL" id="PJG41043.1"/>
    </source>
</evidence>
<sequence>MNNGVFTTVITGVSVFVLGQIFVKSMLDPYISFKEHLGMVSAILLREQNKILSINAKSEVINEIKQASALLLSKSNAIPLYGMLATLRLLPRYKDVLKASWNLNLIASILEEGRNTTPKETYTTISNSLNAVGSKLGVVVTYRPS</sequence>
<dbReference type="EMBL" id="PNXT01000001">
    <property type="protein sequence ID" value="PTX87350.1"/>
    <property type="molecule type" value="Genomic_DNA"/>
</dbReference>
<proteinExistence type="predicted"/>
<evidence type="ECO:0000313" key="4">
    <source>
        <dbReference type="Proteomes" id="UP000231328"/>
    </source>
</evidence>
<dbReference type="Proteomes" id="UP000231328">
    <property type="component" value="Unassembled WGS sequence"/>
</dbReference>
<organism evidence="3 5">
    <name type="scientific">Enterobacter hormaechei</name>
    <dbReference type="NCBI Taxonomy" id="158836"/>
    <lineage>
        <taxon>Bacteria</taxon>
        <taxon>Pseudomonadati</taxon>
        <taxon>Pseudomonadota</taxon>
        <taxon>Gammaproteobacteria</taxon>
        <taxon>Enterobacterales</taxon>
        <taxon>Enterobacteriaceae</taxon>
        <taxon>Enterobacter</taxon>
        <taxon>Enterobacter cloacae complex</taxon>
    </lineage>
</organism>
<dbReference type="RefSeq" id="WP_023306327.1">
    <property type="nucleotide sequence ID" value="NZ_CAXOEY010000062.1"/>
</dbReference>
<feature type="transmembrane region" description="Helical" evidence="1">
    <location>
        <begin position="6"/>
        <end position="23"/>
    </location>
</feature>
<protein>
    <submittedName>
        <fullName evidence="3">Uncharacterized protein</fullName>
    </submittedName>
</protein>
<name>A0A2J0R4X3_9ENTR</name>
<comment type="caution">
    <text evidence="3">The sequence shown here is derived from an EMBL/GenBank/DDBJ whole genome shotgun (WGS) entry which is preliminary data.</text>
</comment>
<accession>A0A2J0R4X3</accession>
<reference evidence="2 4" key="1">
    <citation type="submission" date="2017-07" db="EMBL/GenBank/DDBJ databases">
        <title>Draft genome sequence of Enterobacter cloacae ST128, a clinical strain coproducing KPC-2 and NDM-1 carbapenemases.</title>
        <authorList>
            <person name="Li X."/>
        </authorList>
    </citation>
    <scope>NUCLEOTIDE SEQUENCE [LARGE SCALE GENOMIC DNA]</scope>
    <source>
        <strain evidence="2 4">HBY</strain>
    </source>
</reference>